<gene>
    <name evidence="2" type="ORF">Vbra_13699</name>
</gene>
<reference evidence="2 3" key="1">
    <citation type="submission" date="2014-11" db="EMBL/GenBank/DDBJ databases">
        <authorList>
            <person name="Zhu J."/>
            <person name="Qi W."/>
            <person name="Song R."/>
        </authorList>
    </citation>
    <scope>NUCLEOTIDE SEQUENCE [LARGE SCALE GENOMIC DNA]</scope>
</reference>
<accession>A0A0G4EVX4</accession>
<dbReference type="AlphaFoldDB" id="A0A0G4EVX4"/>
<name>A0A0G4EVX4_VITBC</name>
<proteinExistence type="predicted"/>
<feature type="region of interest" description="Disordered" evidence="1">
    <location>
        <begin position="231"/>
        <end position="266"/>
    </location>
</feature>
<feature type="compositionally biased region" description="Polar residues" evidence="1">
    <location>
        <begin position="249"/>
        <end position="259"/>
    </location>
</feature>
<sequence length="415" mass="45464">MAALLPAFGLVHKACTGLGTLKRLHTKKTQVSERLTPLLTALEGLKIPYAIATRYRKRHATSAIVESPMYLFECLMRQVEVLLGTFPTSDDGDIVLTEDYLTSFIKAPGREEALDLLIKQLELTQQALQLAFTTITVSGLPPWQAIPYAWSDMAYHWADRLVSDYEMGRVQSMAIAEGRLFTCVNQSKKDIWVESTRRCQFILSVDGSVTEPTREVPYLLEIIAVTDHTTDAPQEEDSNGEEDAPQPPSSSADAKNKAQSPPLAERDATHVPNLSSKLLHAVPLHLPDSLSITRAAARSVKPALDELPSGVCEDGDEVMKGLPTTDLHPLDVCYDMTVSATAARGQSRLPRRLLLIYEGTFVPLEVFELLVLMAADCQVRDSQKVLVDAWRRVGQPDDVSALASAVSTSLTIGGA</sequence>
<dbReference type="EMBL" id="CDMY01000330">
    <property type="protein sequence ID" value="CEM02582.1"/>
    <property type="molecule type" value="Genomic_DNA"/>
</dbReference>
<evidence type="ECO:0000256" key="1">
    <source>
        <dbReference type="SAM" id="MobiDB-lite"/>
    </source>
</evidence>
<dbReference type="Proteomes" id="UP000041254">
    <property type="component" value="Unassembled WGS sequence"/>
</dbReference>
<keyword evidence="3" id="KW-1185">Reference proteome</keyword>
<protein>
    <submittedName>
        <fullName evidence="2">Uncharacterized protein</fullName>
    </submittedName>
</protein>
<dbReference type="InParanoid" id="A0A0G4EVX4"/>
<feature type="compositionally biased region" description="Acidic residues" evidence="1">
    <location>
        <begin position="233"/>
        <end position="244"/>
    </location>
</feature>
<evidence type="ECO:0000313" key="2">
    <source>
        <dbReference type="EMBL" id="CEM02582.1"/>
    </source>
</evidence>
<dbReference type="VEuPathDB" id="CryptoDB:Vbra_13699"/>
<evidence type="ECO:0000313" key="3">
    <source>
        <dbReference type="Proteomes" id="UP000041254"/>
    </source>
</evidence>
<organism evidence="2 3">
    <name type="scientific">Vitrella brassicaformis (strain CCMP3155)</name>
    <dbReference type="NCBI Taxonomy" id="1169540"/>
    <lineage>
        <taxon>Eukaryota</taxon>
        <taxon>Sar</taxon>
        <taxon>Alveolata</taxon>
        <taxon>Colpodellida</taxon>
        <taxon>Vitrellaceae</taxon>
        <taxon>Vitrella</taxon>
    </lineage>
</organism>